<dbReference type="InterPro" id="IPR008991">
    <property type="entry name" value="Translation_prot_SH3-like_sf"/>
</dbReference>
<reference evidence="1 2" key="1">
    <citation type="submission" date="2024-02" db="EMBL/GenBank/DDBJ databases">
        <title>A draft genome for the cacao thread blight pathogen Marasmius crinis-equi.</title>
        <authorList>
            <person name="Cohen S.P."/>
            <person name="Baruah I.K."/>
            <person name="Amoako-Attah I."/>
            <person name="Bukari Y."/>
            <person name="Meinhardt L.W."/>
            <person name="Bailey B.A."/>
        </authorList>
    </citation>
    <scope>NUCLEOTIDE SEQUENCE [LARGE SCALE GENOMIC DNA]</scope>
    <source>
        <strain evidence="1 2">GH-76</strain>
    </source>
</reference>
<dbReference type="SUPFAM" id="SSF50104">
    <property type="entry name" value="Translation proteins SH3-like domain"/>
    <property type="match status" value="1"/>
</dbReference>
<gene>
    <name evidence="1" type="ORF">V5O48_016687</name>
</gene>
<protein>
    <recommendedName>
        <fullName evidence="3">KOW domain-containing protein</fullName>
    </recommendedName>
</protein>
<dbReference type="EMBL" id="JBAHYK010002314">
    <property type="protein sequence ID" value="KAL0565333.1"/>
    <property type="molecule type" value="Genomic_DNA"/>
</dbReference>
<organism evidence="1 2">
    <name type="scientific">Marasmius crinis-equi</name>
    <dbReference type="NCBI Taxonomy" id="585013"/>
    <lineage>
        <taxon>Eukaryota</taxon>
        <taxon>Fungi</taxon>
        <taxon>Dikarya</taxon>
        <taxon>Basidiomycota</taxon>
        <taxon>Agaricomycotina</taxon>
        <taxon>Agaricomycetes</taxon>
        <taxon>Agaricomycetidae</taxon>
        <taxon>Agaricales</taxon>
        <taxon>Marasmiineae</taxon>
        <taxon>Marasmiaceae</taxon>
        <taxon>Marasmius</taxon>
    </lineage>
</organism>
<comment type="caution">
    <text evidence="1">The sequence shown here is derived from an EMBL/GenBank/DDBJ whole genome shotgun (WGS) entry which is preliminary data.</text>
</comment>
<evidence type="ECO:0000313" key="1">
    <source>
        <dbReference type="EMBL" id="KAL0565333.1"/>
    </source>
</evidence>
<keyword evidence="2" id="KW-1185">Reference proteome</keyword>
<evidence type="ECO:0000313" key="2">
    <source>
        <dbReference type="Proteomes" id="UP001465976"/>
    </source>
</evidence>
<dbReference type="Proteomes" id="UP001465976">
    <property type="component" value="Unassembled WGS sequence"/>
</dbReference>
<evidence type="ECO:0008006" key="3">
    <source>
        <dbReference type="Google" id="ProtNLM"/>
    </source>
</evidence>
<proteinExistence type="predicted"/>
<feature type="non-terminal residue" evidence="1">
    <location>
        <position position="305"/>
    </location>
</feature>
<name>A0ABR3EQZ9_9AGAR</name>
<sequence length="305" mass="34318">MDFRAIALQTRYVQRPPGSPSPSAQAGVERAPDFKYEVEKKNYWGDVVELVEETRDCFLHKDQTFVDGLLLAEYPRSALKFATTTPPALEKLLASTQHPLVRCCPLPHPEHWSFEDGEEVIWAERGSIAENRKGTFLCLVVSGHGSEPQTALVSLPDGVFPAKTRELLKLLRLGDWVLLRKGKHWGRQGCVVGKRQTSIEVLLPDQKMFVSVHVNSAKRIPPPEEKPTGLVHQLGELVRPQREPVPIPWCDAEVRVTRGPLNDSIGIVETVEQVEGRMGRKLLIGIWIPVLNHSVFVDYDNVVHR</sequence>
<accession>A0ABR3EQZ9</accession>